<dbReference type="SUPFAM" id="SSF56601">
    <property type="entry name" value="beta-lactamase/transpeptidase-like"/>
    <property type="match status" value="1"/>
</dbReference>
<dbReference type="Gene3D" id="3.40.710.10">
    <property type="entry name" value="DD-peptidase/beta-lactamase superfamily"/>
    <property type="match status" value="1"/>
</dbReference>
<dbReference type="PROSITE" id="PS51272">
    <property type="entry name" value="SLH"/>
    <property type="match status" value="2"/>
</dbReference>
<feature type="signal peptide" evidence="1">
    <location>
        <begin position="1"/>
        <end position="22"/>
    </location>
</feature>
<dbReference type="HOGENOM" id="CLU_022757_0_0_9"/>
<sequence length="667" mass="73432">MMELKMIRCTAAVLAFTLLGGAALPPERSAAGPAAGPLSAAEAERFADTFFGRPEVKEQLAGAVFTVVKDDEVLLKKGYGYADVLQKQPVDPEETVFRVASISKVITATAVMQLAEQGKIDLNGDVSSYLGDLQIPNETGTPLTMRDLLTNSTGFEYGDTPATSTTDLTLEIPLRQYVKDYAPAVTRQPGAFFRYDNLGFTIQGYAVEHVSGRPFGEYVRERIFQPLGMVHSEFRLTPQIRERLAVPYSGLGEAITPYATVPTELPGGGMLSTGADMARFMMAHLGGGSLGTARILKAETVSEMLKPQLAIHPKLPNMAYGFEFSNQEIYNGQYVVEKSGDEEGYHSALWLLPMQKVGVFVAVNKDMELRKELFESFMDRFYPGGESSPAGGTFQPTQPSLERFAGMYGDLRNRMWTTRIRTEEGRLIVRDPLGEHVLYPVEPLLFRDEQGVRAAFKMNGRGEVTAFYSDAKSDSWAQKLPEPQPYTDVGADHPYAGYIGHLRQLGVFPGEKDGGELFHPDRPITRGEFAAWLMGWSGIASSRKEPVFGDTAGSAYREQIQAAYEFGLIDGTDGAAFHPDRPITRQEAAVMTWRLARRYLHAVPKEARLSGKTDAWALEGVRFVAAKGLYGPEAIPDADGSLDYQSKRPMLRKEAAALLSRFADHLL</sequence>
<dbReference type="KEGG" id="pms:KNP414_02409"/>
<keyword evidence="1" id="KW-0732">Signal</keyword>
<dbReference type="EMBL" id="CP002869">
    <property type="protein sequence ID" value="AEI40970.1"/>
    <property type="molecule type" value="Genomic_DNA"/>
</dbReference>
<dbReference type="PANTHER" id="PTHR46825">
    <property type="entry name" value="D-ALANYL-D-ALANINE-CARBOXYPEPTIDASE/ENDOPEPTIDASE AMPH"/>
    <property type="match status" value="1"/>
</dbReference>
<dbReference type="Pfam" id="PF00144">
    <property type="entry name" value="Beta-lactamase"/>
    <property type="match status" value="1"/>
</dbReference>
<dbReference type="InterPro" id="IPR012338">
    <property type="entry name" value="Beta-lactam/transpept-like"/>
</dbReference>
<feature type="chain" id="PRO_5038739388" description="SLH domain-containing protein" evidence="1">
    <location>
        <begin position="23"/>
        <end position="667"/>
    </location>
</feature>
<name>F8F5F9_PAEMK</name>
<gene>
    <name evidence="3" type="ordered locus">KNP414_02409</name>
</gene>
<evidence type="ECO:0000313" key="4">
    <source>
        <dbReference type="Proteomes" id="UP000006620"/>
    </source>
</evidence>
<accession>F8F5F9</accession>
<evidence type="ECO:0000259" key="2">
    <source>
        <dbReference type="PROSITE" id="PS51272"/>
    </source>
</evidence>
<dbReference type="Proteomes" id="UP000006620">
    <property type="component" value="Chromosome"/>
</dbReference>
<proteinExistence type="predicted"/>
<feature type="domain" description="SLH" evidence="2">
    <location>
        <begin position="482"/>
        <end position="542"/>
    </location>
</feature>
<dbReference type="PANTHER" id="PTHR46825:SF9">
    <property type="entry name" value="BETA-LACTAMASE-RELATED DOMAIN-CONTAINING PROTEIN"/>
    <property type="match status" value="1"/>
</dbReference>
<reference evidence="4" key="1">
    <citation type="submission" date="2011-06" db="EMBL/GenBank/DDBJ databases">
        <title>Complete genome sequence of Paenibacillus mucilaginosus KNP414.</title>
        <authorList>
            <person name="Wang J."/>
            <person name="Hu S."/>
            <person name="Hu X."/>
            <person name="Zhang B."/>
            <person name="Dong D."/>
            <person name="Zhang S."/>
            <person name="Zhao K."/>
            <person name="Wu D."/>
        </authorList>
    </citation>
    <scope>NUCLEOTIDE SEQUENCE [LARGE SCALE GENOMIC DNA]</scope>
    <source>
        <strain evidence="4">KNP414</strain>
    </source>
</reference>
<dbReference type="InterPro" id="IPR050491">
    <property type="entry name" value="AmpC-like"/>
</dbReference>
<dbReference type="InterPro" id="IPR001466">
    <property type="entry name" value="Beta-lactam-related"/>
</dbReference>
<evidence type="ECO:0000256" key="1">
    <source>
        <dbReference type="SAM" id="SignalP"/>
    </source>
</evidence>
<dbReference type="AlphaFoldDB" id="F8F5F9"/>
<reference evidence="3 4" key="2">
    <citation type="journal article" date="2013" name="Genome Announc.">
        <title>Genome Sequence of Growth-Improving Paenibacillus mucilaginosus Strain KNP414.</title>
        <authorList>
            <person name="Lu J.J."/>
            <person name="Wang J.F."/>
            <person name="Hu X.F."/>
        </authorList>
    </citation>
    <scope>NUCLEOTIDE SEQUENCE [LARGE SCALE GENOMIC DNA]</scope>
    <source>
        <strain evidence="3 4">KNP414</strain>
    </source>
</reference>
<dbReference type="RefSeq" id="WP_013916131.1">
    <property type="nucleotide sequence ID" value="NC_015690.1"/>
</dbReference>
<feature type="domain" description="SLH" evidence="2">
    <location>
        <begin position="543"/>
        <end position="606"/>
    </location>
</feature>
<dbReference type="InterPro" id="IPR001119">
    <property type="entry name" value="SLH_dom"/>
</dbReference>
<organism evidence="3 4">
    <name type="scientific">Paenibacillus mucilaginosus (strain KNP414)</name>
    <dbReference type="NCBI Taxonomy" id="1036673"/>
    <lineage>
        <taxon>Bacteria</taxon>
        <taxon>Bacillati</taxon>
        <taxon>Bacillota</taxon>
        <taxon>Bacilli</taxon>
        <taxon>Bacillales</taxon>
        <taxon>Paenibacillaceae</taxon>
        <taxon>Paenibacillus</taxon>
    </lineage>
</organism>
<dbReference type="Pfam" id="PF00395">
    <property type="entry name" value="SLH"/>
    <property type="match status" value="2"/>
</dbReference>
<dbReference type="PATRIC" id="fig|1036673.3.peg.2173"/>
<protein>
    <recommendedName>
        <fullName evidence="2">SLH domain-containing protein</fullName>
    </recommendedName>
</protein>
<evidence type="ECO:0000313" key="3">
    <source>
        <dbReference type="EMBL" id="AEI40970.1"/>
    </source>
</evidence>